<reference evidence="1" key="1">
    <citation type="submission" date="2017-02" db="UniProtKB">
        <authorList>
            <consortium name="WormBaseParasite"/>
        </authorList>
    </citation>
    <scope>IDENTIFICATION</scope>
</reference>
<organism evidence="1">
    <name type="scientific">Angiostrongylus costaricensis</name>
    <name type="common">Nematode worm</name>
    <dbReference type="NCBI Taxonomy" id="334426"/>
    <lineage>
        <taxon>Eukaryota</taxon>
        <taxon>Metazoa</taxon>
        <taxon>Ecdysozoa</taxon>
        <taxon>Nematoda</taxon>
        <taxon>Chromadorea</taxon>
        <taxon>Rhabditida</taxon>
        <taxon>Rhabditina</taxon>
        <taxon>Rhabditomorpha</taxon>
        <taxon>Strongyloidea</taxon>
        <taxon>Metastrongylidae</taxon>
        <taxon>Angiostrongylus</taxon>
    </lineage>
</organism>
<dbReference type="AlphaFoldDB" id="A0A0R3PAM7"/>
<sequence>LIFKEETTLGFNLALVLDLNYHSCALCIVNPQACPNPEWYTKFCLLLNEMYTVSPDENSNLKMNGLRSRMQQHAQNLATQSDDVGQRLPVRQESRATVAMLAPAVHIMHQVWKGMAWVTDGIEDDEEDSRLYQKMEQPSRSVIVKRLSTIVETSSVAREVVGEIIHWHDLHRIL</sequence>
<accession>A0A0R3PAM7</accession>
<proteinExistence type="predicted"/>
<dbReference type="OMA" id="MFYACLA"/>
<protein>
    <submittedName>
        <fullName evidence="1">DUF4378 domain-containing protein</fullName>
    </submittedName>
</protein>
<evidence type="ECO:0000313" key="1">
    <source>
        <dbReference type="WBParaSite" id="ACOC_0000063001-mRNA-1"/>
    </source>
</evidence>
<dbReference type="WBParaSite" id="ACOC_0000063001-mRNA-1">
    <property type="protein sequence ID" value="ACOC_0000063001-mRNA-1"/>
    <property type="gene ID" value="ACOC_0000063001"/>
</dbReference>
<name>A0A0R3PAM7_ANGCS</name>